<dbReference type="Gene3D" id="3.30.70.100">
    <property type="match status" value="1"/>
</dbReference>
<dbReference type="InterPro" id="IPR017968">
    <property type="entry name" value="Acylphosphatase_CS"/>
</dbReference>
<dbReference type="PROSITE" id="PS00151">
    <property type="entry name" value="ACYLPHOSPHATASE_2"/>
    <property type="match status" value="1"/>
</dbReference>
<dbReference type="InterPro" id="IPR001792">
    <property type="entry name" value="Acylphosphatase-like_dom"/>
</dbReference>
<evidence type="ECO:0000256" key="1">
    <source>
        <dbReference type="ARBA" id="ARBA00005614"/>
    </source>
</evidence>
<protein>
    <recommendedName>
        <fullName evidence="2 4">Acylphosphatase</fullName>
        <ecNumber evidence="2 4">3.6.1.7</ecNumber>
    </recommendedName>
</protein>
<dbReference type="PROSITE" id="PS00150">
    <property type="entry name" value="ACYLPHOSPHATASE_1"/>
    <property type="match status" value="1"/>
</dbReference>
<organism evidence="8 9">
    <name type="scientific">candidate division TA06 bacterium 34_109</name>
    <dbReference type="NCBI Taxonomy" id="1635277"/>
    <lineage>
        <taxon>Bacteria</taxon>
        <taxon>Bacteria division TA06</taxon>
    </lineage>
</organism>
<evidence type="ECO:0000256" key="4">
    <source>
        <dbReference type="PROSITE-ProRule" id="PRU00520"/>
    </source>
</evidence>
<dbReference type="PANTHER" id="PTHR47268:SF4">
    <property type="entry name" value="ACYLPHOSPHATASE"/>
    <property type="match status" value="1"/>
</dbReference>
<accession>A0A101I3J9</accession>
<evidence type="ECO:0000259" key="7">
    <source>
        <dbReference type="PROSITE" id="PS51160"/>
    </source>
</evidence>
<keyword evidence="4 5" id="KW-0378">Hydrolase</keyword>
<evidence type="ECO:0000256" key="5">
    <source>
        <dbReference type="RuleBase" id="RU000553"/>
    </source>
</evidence>
<dbReference type="Pfam" id="PF00708">
    <property type="entry name" value="Acylphosphatase"/>
    <property type="match status" value="1"/>
</dbReference>
<feature type="active site" evidence="4">
    <location>
        <position position="18"/>
    </location>
</feature>
<dbReference type="PANTHER" id="PTHR47268">
    <property type="entry name" value="ACYLPHOSPHATASE"/>
    <property type="match status" value="1"/>
</dbReference>
<dbReference type="EMBL" id="LGGX01000001">
    <property type="protein sequence ID" value="KUK88013.1"/>
    <property type="molecule type" value="Genomic_DNA"/>
</dbReference>
<comment type="caution">
    <text evidence="8">The sequence shown here is derived from an EMBL/GenBank/DDBJ whole genome shotgun (WGS) entry which is preliminary data.</text>
</comment>
<name>A0A101I3J9_UNCT6</name>
<comment type="catalytic activity">
    <reaction evidence="3 4 5">
        <text>an acyl phosphate + H2O = a carboxylate + phosphate + H(+)</text>
        <dbReference type="Rhea" id="RHEA:14965"/>
        <dbReference type="ChEBI" id="CHEBI:15377"/>
        <dbReference type="ChEBI" id="CHEBI:15378"/>
        <dbReference type="ChEBI" id="CHEBI:29067"/>
        <dbReference type="ChEBI" id="CHEBI:43474"/>
        <dbReference type="ChEBI" id="CHEBI:59918"/>
        <dbReference type="EC" id="3.6.1.7"/>
    </reaction>
</comment>
<feature type="active site" evidence="4">
    <location>
        <position position="36"/>
    </location>
</feature>
<dbReference type="PROSITE" id="PS51160">
    <property type="entry name" value="ACYLPHOSPHATASE_3"/>
    <property type="match status" value="1"/>
</dbReference>
<dbReference type="AlphaFoldDB" id="A0A101I3J9"/>
<sequence>MKTYEILVKGYVQGVGFRYFVQRLAKKIGVKGYVKNLYSGDVLIIAQGENFQLEDFLKRVKTEHPYAEVNEMLIKEIQSSEFDDFTIEY</sequence>
<dbReference type="GO" id="GO:0003998">
    <property type="term" value="F:acylphosphatase activity"/>
    <property type="evidence" value="ECO:0007669"/>
    <property type="project" value="UniProtKB-EC"/>
</dbReference>
<evidence type="ECO:0000256" key="2">
    <source>
        <dbReference type="ARBA" id="ARBA00012150"/>
    </source>
</evidence>
<reference evidence="9" key="1">
    <citation type="journal article" date="2015" name="MBio">
        <title>Genome-Resolved Metagenomic Analysis Reveals Roles for Candidate Phyla and Other Microbial Community Members in Biogeochemical Transformations in Oil Reservoirs.</title>
        <authorList>
            <person name="Hu P."/>
            <person name="Tom L."/>
            <person name="Singh A."/>
            <person name="Thomas B.C."/>
            <person name="Baker B.J."/>
            <person name="Piceno Y.M."/>
            <person name="Andersen G.L."/>
            <person name="Banfield J.F."/>
        </authorList>
    </citation>
    <scope>NUCLEOTIDE SEQUENCE [LARGE SCALE GENOMIC DNA]</scope>
</reference>
<gene>
    <name evidence="8" type="ORF">XE03_0019</name>
</gene>
<dbReference type="EC" id="3.6.1.7" evidence="2 4"/>
<dbReference type="SUPFAM" id="SSF54975">
    <property type="entry name" value="Acylphosphatase/BLUF domain-like"/>
    <property type="match status" value="1"/>
</dbReference>
<dbReference type="PATRIC" id="fig|1635277.3.peg.19"/>
<evidence type="ECO:0000256" key="6">
    <source>
        <dbReference type="RuleBase" id="RU004168"/>
    </source>
</evidence>
<evidence type="ECO:0000313" key="8">
    <source>
        <dbReference type="EMBL" id="KUK88013.1"/>
    </source>
</evidence>
<dbReference type="InterPro" id="IPR020456">
    <property type="entry name" value="Acylphosphatase"/>
</dbReference>
<dbReference type="Proteomes" id="UP000053467">
    <property type="component" value="Unassembled WGS sequence"/>
</dbReference>
<comment type="similarity">
    <text evidence="1 6">Belongs to the acylphosphatase family.</text>
</comment>
<proteinExistence type="inferred from homology"/>
<evidence type="ECO:0000256" key="3">
    <source>
        <dbReference type="ARBA" id="ARBA00047645"/>
    </source>
</evidence>
<dbReference type="InterPro" id="IPR036046">
    <property type="entry name" value="Acylphosphatase-like_dom_sf"/>
</dbReference>
<feature type="domain" description="Acylphosphatase-like" evidence="7">
    <location>
        <begin position="3"/>
        <end position="89"/>
    </location>
</feature>
<evidence type="ECO:0000313" key="9">
    <source>
        <dbReference type="Proteomes" id="UP000053467"/>
    </source>
</evidence>